<dbReference type="InterPro" id="IPR018957">
    <property type="entry name" value="Znf_C3HC4_RING-type"/>
</dbReference>
<dbReference type="SUPFAM" id="SSF117281">
    <property type="entry name" value="Kelch motif"/>
    <property type="match status" value="1"/>
</dbReference>
<dbReference type="InterPro" id="IPR011990">
    <property type="entry name" value="TPR-like_helical_dom_sf"/>
</dbReference>
<feature type="domain" description="RING-type" evidence="10">
    <location>
        <begin position="850"/>
        <end position="890"/>
    </location>
</feature>
<dbReference type="PROSITE" id="PS50188">
    <property type="entry name" value="B302_SPRY"/>
    <property type="match status" value="1"/>
</dbReference>
<dbReference type="SUPFAM" id="SSF57845">
    <property type="entry name" value="B-box zinc-binding domain"/>
    <property type="match status" value="1"/>
</dbReference>
<evidence type="ECO:0000313" key="14">
    <source>
        <dbReference type="EMBL" id="KAF0041042.1"/>
    </source>
</evidence>
<dbReference type="SUPFAM" id="SSF57850">
    <property type="entry name" value="RING/U-box"/>
    <property type="match status" value="1"/>
</dbReference>
<dbReference type="Gene3D" id="1.25.40.10">
    <property type="entry name" value="Tetratricopeptide repeat domain"/>
    <property type="match status" value="2"/>
</dbReference>
<dbReference type="Pfam" id="PF13765">
    <property type="entry name" value="PRY"/>
    <property type="match status" value="1"/>
</dbReference>
<dbReference type="PROSITE" id="PS50097">
    <property type="entry name" value="BTB"/>
    <property type="match status" value="1"/>
</dbReference>
<dbReference type="InterPro" id="IPR042884">
    <property type="entry name" value="KBTBD4"/>
</dbReference>
<feature type="domain" description="B box-type" evidence="12">
    <location>
        <begin position="918"/>
        <end position="959"/>
    </location>
</feature>
<dbReference type="SMART" id="SM00589">
    <property type="entry name" value="PRY"/>
    <property type="match status" value="1"/>
</dbReference>
<dbReference type="Pfam" id="PF00097">
    <property type="entry name" value="zf-C3HC4"/>
    <property type="match status" value="1"/>
</dbReference>
<dbReference type="Gene3D" id="3.30.160.60">
    <property type="entry name" value="Classic Zinc Finger"/>
    <property type="match status" value="1"/>
</dbReference>
<dbReference type="InterPro" id="IPR000315">
    <property type="entry name" value="Znf_B-box"/>
</dbReference>
<dbReference type="EMBL" id="VEVO01000006">
    <property type="protein sequence ID" value="KAF0041042.1"/>
    <property type="molecule type" value="Genomic_DNA"/>
</dbReference>
<evidence type="ECO:0000256" key="8">
    <source>
        <dbReference type="PROSITE-ProRule" id="PRU00024"/>
    </source>
</evidence>
<dbReference type="InterPro" id="IPR003879">
    <property type="entry name" value="Butyrophylin_SPRY"/>
</dbReference>
<dbReference type="Pfam" id="PF00643">
    <property type="entry name" value="zf-B_box"/>
    <property type="match status" value="1"/>
</dbReference>
<evidence type="ECO:0000259" key="10">
    <source>
        <dbReference type="PROSITE" id="PS50089"/>
    </source>
</evidence>
<dbReference type="Gene3D" id="2.120.10.80">
    <property type="entry name" value="Kelch-type beta propeller"/>
    <property type="match status" value="1"/>
</dbReference>
<feature type="domain" description="BTB" evidence="11">
    <location>
        <begin position="50"/>
        <end position="117"/>
    </location>
</feature>
<evidence type="ECO:0000256" key="9">
    <source>
        <dbReference type="PROSITE-ProRule" id="PRU00339"/>
    </source>
</evidence>
<dbReference type="PROSITE" id="PS50119">
    <property type="entry name" value="ZF_BBOX"/>
    <property type="match status" value="1"/>
</dbReference>
<dbReference type="Gene3D" id="3.30.40.10">
    <property type="entry name" value="Zinc/RING finger domain, C3HC4 (zinc finger)"/>
    <property type="match status" value="1"/>
</dbReference>
<keyword evidence="7" id="KW-0862">Zinc</keyword>
<dbReference type="InterPro" id="IPR013320">
    <property type="entry name" value="ConA-like_dom_sf"/>
</dbReference>
<dbReference type="Pfam" id="PF00622">
    <property type="entry name" value="SPRY"/>
    <property type="match status" value="1"/>
</dbReference>
<dbReference type="CDD" id="cd12893">
    <property type="entry name" value="SPRY_PRY_TRIM35"/>
    <property type="match status" value="1"/>
</dbReference>
<dbReference type="Proteomes" id="UP000438429">
    <property type="component" value="Unassembled WGS sequence"/>
</dbReference>
<keyword evidence="9" id="KW-0802">TPR repeat</keyword>
<dbReference type="Pfam" id="PF13424">
    <property type="entry name" value="TPR_12"/>
    <property type="match status" value="1"/>
</dbReference>
<evidence type="ECO:0000256" key="5">
    <source>
        <dbReference type="ARBA" id="ARBA00022737"/>
    </source>
</evidence>
<evidence type="ECO:0000256" key="2">
    <source>
        <dbReference type="ARBA" id="ARBA00022441"/>
    </source>
</evidence>
<organism evidence="14 15">
    <name type="scientific">Scophthalmus maximus</name>
    <name type="common">Turbot</name>
    <name type="synonym">Psetta maxima</name>
    <dbReference type="NCBI Taxonomy" id="52904"/>
    <lineage>
        <taxon>Eukaryota</taxon>
        <taxon>Metazoa</taxon>
        <taxon>Chordata</taxon>
        <taxon>Craniata</taxon>
        <taxon>Vertebrata</taxon>
        <taxon>Euteleostomi</taxon>
        <taxon>Actinopterygii</taxon>
        <taxon>Neopterygii</taxon>
        <taxon>Teleostei</taxon>
        <taxon>Neoteleostei</taxon>
        <taxon>Acanthomorphata</taxon>
        <taxon>Carangaria</taxon>
        <taxon>Pleuronectiformes</taxon>
        <taxon>Pleuronectoidei</taxon>
        <taxon>Scophthalmidae</taxon>
        <taxon>Scophthalmus</taxon>
    </lineage>
</organism>
<dbReference type="InterPro" id="IPR006574">
    <property type="entry name" value="PRY"/>
</dbReference>
<evidence type="ECO:0000256" key="1">
    <source>
        <dbReference type="ARBA" id="ARBA00004496"/>
    </source>
</evidence>
<dbReference type="PROSITE" id="PS50005">
    <property type="entry name" value="TPR"/>
    <property type="match status" value="1"/>
</dbReference>
<evidence type="ECO:0000259" key="13">
    <source>
        <dbReference type="PROSITE" id="PS50188"/>
    </source>
</evidence>
<name>A0A6A4TFS6_SCOMX</name>
<keyword evidence="2" id="KW-0880">Kelch repeat</keyword>
<feature type="domain" description="B30.2/SPRY" evidence="13">
    <location>
        <begin position="1106"/>
        <end position="1299"/>
    </location>
</feature>
<dbReference type="SMART" id="SM00028">
    <property type="entry name" value="TPR"/>
    <property type="match status" value="6"/>
</dbReference>
<dbReference type="Gene3D" id="3.30.710.10">
    <property type="entry name" value="Potassium Channel Kv1.1, Chain A"/>
    <property type="match status" value="1"/>
</dbReference>
<dbReference type="FunFam" id="2.60.120.920:FF:000004">
    <property type="entry name" value="Butyrophilin subfamily 1 member A1"/>
    <property type="match status" value="1"/>
</dbReference>
<keyword evidence="3" id="KW-0963">Cytoplasm</keyword>
<reference evidence="14 15" key="1">
    <citation type="submission" date="2019-06" db="EMBL/GenBank/DDBJ databases">
        <title>Draft genomes of female and male turbot (Scophthalmus maximus).</title>
        <authorList>
            <person name="Xu H."/>
            <person name="Xu X.-W."/>
            <person name="Shao C."/>
            <person name="Chen S."/>
        </authorList>
    </citation>
    <scope>NUCLEOTIDE SEQUENCE [LARGE SCALE GENOMIC DNA]</scope>
    <source>
        <strain evidence="14">Ysfricsl-2016a</strain>
        <tissue evidence="14">Blood</tissue>
    </source>
</reference>
<dbReference type="SMART" id="SM00184">
    <property type="entry name" value="RING"/>
    <property type="match status" value="1"/>
</dbReference>
<evidence type="ECO:0008006" key="16">
    <source>
        <dbReference type="Google" id="ProtNLM"/>
    </source>
</evidence>
<evidence type="ECO:0000256" key="6">
    <source>
        <dbReference type="ARBA" id="ARBA00022771"/>
    </source>
</evidence>
<protein>
    <recommendedName>
        <fullName evidence="16">BTB domain-containing protein</fullName>
    </recommendedName>
</protein>
<dbReference type="InterPro" id="IPR015915">
    <property type="entry name" value="Kelch-typ_b-propeller"/>
</dbReference>
<dbReference type="InterPro" id="IPR011498">
    <property type="entry name" value="Kelch_2"/>
</dbReference>
<evidence type="ECO:0000259" key="11">
    <source>
        <dbReference type="PROSITE" id="PS50097"/>
    </source>
</evidence>
<dbReference type="PRINTS" id="PR01407">
    <property type="entry name" value="BUTYPHLNCDUF"/>
</dbReference>
<comment type="subcellular location">
    <subcellularLocation>
        <location evidence="1">Cytoplasm</location>
    </subcellularLocation>
</comment>
<dbReference type="SMART" id="SM00225">
    <property type="entry name" value="BTB"/>
    <property type="match status" value="1"/>
</dbReference>
<evidence type="ECO:0000259" key="12">
    <source>
        <dbReference type="PROSITE" id="PS50119"/>
    </source>
</evidence>
<dbReference type="SMART" id="SM00449">
    <property type="entry name" value="SPRY"/>
    <property type="match status" value="1"/>
</dbReference>
<dbReference type="InterPro" id="IPR001841">
    <property type="entry name" value="Znf_RING"/>
</dbReference>
<dbReference type="PANTHER" id="PTHR47195:SF1">
    <property type="entry name" value="KELCH REPEAT AND BTB DOMAIN-CONTAINING PROTEIN 4"/>
    <property type="match status" value="1"/>
</dbReference>
<dbReference type="PROSITE" id="PS50089">
    <property type="entry name" value="ZF_RING_2"/>
    <property type="match status" value="1"/>
</dbReference>
<dbReference type="Gene3D" id="1.25.40.420">
    <property type="match status" value="1"/>
</dbReference>
<dbReference type="GO" id="GO:0008270">
    <property type="term" value="F:zinc ion binding"/>
    <property type="evidence" value="ECO:0007669"/>
    <property type="project" value="UniProtKB-KW"/>
</dbReference>
<dbReference type="PROSITE" id="PS00518">
    <property type="entry name" value="ZF_RING_1"/>
    <property type="match status" value="1"/>
</dbReference>
<dbReference type="PANTHER" id="PTHR47195">
    <property type="entry name" value="KELCH REPEAT AND BTB DOMAIN-CONTAINING PROTEIN 4"/>
    <property type="match status" value="1"/>
</dbReference>
<dbReference type="InterPro" id="IPR013083">
    <property type="entry name" value="Znf_RING/FYVE/PHD"/>
</dbReference>
<dbReference type="SUPFAM" id="SSF49899">
    <property type="entry name" value="Concanavalin A-like lectins/glucanases"/>
    <property type="match status" value="1"/>
</dbReference>
<sequence length="1306" mass="148805">MESSEEGGLSVGGSVGEENYFLGYTFTDRSHSSRVVKSIMDLCLQDGLFADVTVNVDSKEFHLHRLVLSAQSSFFRSMFTSNLKESHDRAIELKDVSATVFQLLIDYIYHGTIKLRVEELQDTYEMADMYQLTALFEECSRFLSRTVEVKSCLQVSHRPNNVYYFAVTMYDQIHDYLFLFIVLVQVMWLADRHSDQELYTAAKHCAKIHLTQLHQTEEFLNLPFCLLLDIIKDGVPSSQNPTLAIESWINHNKVEREKFSCVLHENLKEIGENVHIYLIGKEETRTHSLAVSLHCDEDDVISVSGQNSLCHQITAACKHGGDLYVVGGSIPRRMWKCNMHTMDWERCAPLPRDRLHHTMVSVSNEDAIYSLGGKTLQDTLSNAVIYYTVKDNMWTETSQLDTGVSGAAGVNLGGTIYLLGGEENDMDFFTKPSRLIQCFDTSSQKCQIKPYMLPFAGCMHAAVHMDVIFIVAEGDSLVCYNPLLESFTRLRFPEYALDQIDTAREMEDPDYLTEGYLNLARSNEKLCDFQKTVSYCKTCLSMQGTTVSLQLNGQVCLSMGNAFLGLSVFQKALESYEKALRYAHNNDDKMLECRVCCSLGNIYVQLKDYEKALFFPCKAAELVNDYGKGWSLKYRAMSQYHMSVAYRKLERLPDAMECCEESMKIALQHGDRPLQALCLLNFADIHRCRRDTDKAFPRYESALGIMTEIGNRLGQAHVYLGVAKCWLLLKEFEKALDSLQRAQELADGMGNKRMLDRTQSVSECRSDVTVKASILFADVSLSLCGILDAYLTSRTSLPRFACSFNPGFRVVPLEVTTLELEYFSYNLTLQEHFNLTMAAMNSPREEDLLCPQCCEIYRLPVLLKCGHNVCRVCLQKFWELKGCRECPVCRTVAEPGRPPINLPLKIAADEYQLRRSSRNRDLCFLHGEKLTLFCQNDEEPVCVVCHTSKQHKVHECCPVEEAAQQKKTEISTMLESLRKKLRTLNKTEEHWKETKTYLQTQARQNEEGIKEEFRKLHLFLQEEENARLEVLKQEEEIKTQVMCEKLDNIQEQITTLSSTVSDTVATLTAKDLTFLQDYKKTKKRVKCNVREPECIRDILINPAKHLGSLKFGIWKSMAKMVKYVPITLDPNTAHSNLEFSEELTCVQYSRKQLLPDNPERCTSRLCALGATGFTSGKHSWTVHVGQSRDWYIGAVRESIKRKSAVFLNPAEGFWVIGLCGGDSFWAQTSPRTKLVLKQKPERITVELDCDKGKVVFTNAQDSTTIHTFRDRFTERIFPYVSTGLYGEGKLSSPLTICPLTVTLEVK</sequence>
<dbReference type="Pfam" id="PF13181">
    <property type="entry name" value="TPR_8"/>
    <property type="match status" value="1"/>
</dbReference>
<accession>A0A6A4TFS6</accession>
<dbReference type="InterPro" id="IPR019734">
    <property type="entry name" value="TPR_rpt"/>
</dbReference>
<dbReference type="InterPro" id="IPR003877">
    <property type="entry name" value="SPRY_dom"/>
</dbReference>
<dbReference type="SMART" id="SM00336">
    <property type="entry name" value="BBOX"/>
    <property type="match status" value="1"/>
</dbReference>
<evidence type="ECO:0000313" key="15">
    <source>
        <dbReference type="Proteomes" id="UP000438429"/>
    </source>
</evidence>
<dbReference type="SUPFAM" id="SSF54695">
    <property type="entry name" value="POZ domain"/>
    <property type="match status" value="1"/>
</dbReference>
<dbReference type="GO" id="GO:0005737">
    <property type="term" value="C:cytoplasm"/>
    <property type="evidence" value="ECO:0007669"/>
    <property type="project" value="UniProtKB-SubCell"/>
</dbReference>
<gene>
    <name evidence="14" type="ORF">F2P81_006940</name>
</gene>
<dbReference type="Gene3D" id="2.60.120.920">
    <property type="match status" value="1"/>
</dbReference>
<dbReference type="Pfam" id="PF07646">
    <property type="entry name" value="Kelch_2"/>
    <property type="match status" value="1"/>
</dbReference>
<comment type="caution">
    <text evidence="14">The sequence shown here is derived from an EMBL/GenBank/DDBJ whole genome shotgun (WGS) entry which is preliminary data.</text>
</comment>
<dbReference type="InterPro" id="IPR043136">
    <property type="entry name" value="B30.2/SPRY_sf"/>
</dbReference>
<keyword evidence="4" id="KW-0479">Metal-binding</keyword>
<dbReference type="Pfam" id="PF07707">
    <property type="entry name" value="BACK"/>
    <property type="match status" value="1"/>
</dbReference>
<proteinExistence type="predicted"/>
<dbReference type="Pfam" id="PF00651">
    <property type="entry name" value="BTB"/>
    <property type="match status" value="1"/>
</dbReference>
<evidence type="ECO:0000256" key="7">
    <source>
        <dbReference type="ARBA" id="ARBA00022833"/>
    </source>
</evidence>
<keyword evidence="6 8" id="KW-0863">Zinc-finger</keyword>
<evidence type="ECO:0000256" key="4">
    <source>
        <dbReference type="ARBA" id="ARBA00022723"/>
    </source>
</evidence>
<dbReference type="InterPro" id="IPR011705">
    <property type="entry name" value="BACK"/>
</dbReference>
<evidence type="ECO:0000256" key="3">
    <source>
        <dbReference type="ARBA" id="ARBA00022490"/>
    </source>
</evidence>
<dbReference type="InterPro" id="IPR011333">
    <property type="entry name" value="SKP1/BTB/POZ_sf"/>
</dbReference>
<dbReference type="InterPro" id="IPR000210">
    <property type="entry name" value="BTB/POZ_dom"/>
</dbReference>
<dbReference type="InterPro" id="IPR001870">
    <property type="entry name" value="B30.2/SPRY"/>
</dbReference>
<feature type="repeat" description="TPR" evidence="9">
    <location>
        <begin position="553"/>
        <end position="586"/>
    </location>
</feature>
<dbReference type="SMART" id="SM00875">
    <property type="entry name" value="BACK"/>
    <property type="match status" value="1"/>
</dbReference>
<dbReference type="InterPro" id="IPR017907">
    <property type="entry name" value="Znf_RING_CS"/>
</dbReference>
<keyword evidence="5" id="KW-0677">Repeat</keyword>
<dbReference type="SUPFAM" id="SSF81901">
    <property type="entry name" value="HCP-like"/>
    <property type="match status" value="1"/>
</dbReference>